<dbReference type="InterPro" id="IPR029058">
    <property type="entry name" value="AB_hydrolase_fold"/>
</dbReference>
<feature type="domain" description="Peptidase S9 prolyl oligopeptidase catalytic" evidence="2">
    <location>
        <begin position="457"/>
        <end position="666"/>
    </location>
</feature>
<dbReference type="PANTHER" id="PTHR42776:SF27">
    <property type="entry name" value="DIPEPTIDYL PEPTIDASE FAMILY MEMBER 6"/>
    <property type="match status" value="1"/>
</dbReference>
<dbReference type="GO" id="GO:0004252">
    <property type="term" value="F:serine-type endopeptidase activity"/>
    <property type="evidence" value="ECO:0007669"/>
    <property type="project" value="InterPro"/>
</dbReference>
<dbReference type="SUPFAM" id="SSF82171">
    <property type="entry name" value="DPP6 N-terminal domain-like"/>
    <property type="match status" value="1"/>
</dbReference>
<accession>A0AA41WZV5</accession>
<protein>
    <submittedName>
        <fullName evidence="3">Prolyl oligopeptidase family serine peptidase</fullName>
    </submittedName>
</protein>
<evidence type="ECO:0000313" key="3">
    <source>
        <dbReference type="EMBL" id="MCP3429559.1"/>
    </source>
</evidence>
<dbReference type="AlphaFoldDB" id="A0AA41WZV5"/>
<dbReference type="InterPro" id="IPR001375">
    <property type="entry name" value="Peptidase_S9_cat"/>
</dbReference>
<dbReference type="GO" id="GO:0006508">
    <property type="term" value="P:proteolysis"/>
    <property type="evidence" value="ECO:0007669"/>
    <property type="project" value="InterPro"/>
</dbReference>
<gene>
    <name evidence="3" type="ORF">NLF92_11445</name>
</gene>
<reference evidence="3" key="1">
    <citation type="submission" date="2022-07" db="EMBL/GenBank/DDBJ databases">
        <title>Characterization of the Novel Bacterium Alteromonas immobilis LMIT006 and Alteromonas gregis LMIT007.</title>
        <authorList>
            <person name="Lin X."/>
        </authorList>
    </citation>
    <scope>NUCLEOTIDE SEQUENCE</scope>
    <source>
        <strain evidence="3">LMIT007</strain>
    </source>
</reference>
<dbReference type="Gene3D" id="3.40.50.1820">
    <property type="entry name" value="alpha/beta hydrolase"/>
    <property type="match status" value="1"/>
</dbReference>
<comment type="caution">
    <text evidence="3">The sequence shown here is derived from an EMBL/GenBank/DDBJ whole genome shotgun (WGS) entry which is preliminary data.</text>
</comment>
<dbReference type="SUPFAM" id="SSF53474">
    <property type="entry name" value="alpha/beta-Hydrolases"/>
    <property type="match status" value="1"/>
</dbReference>
<proteinExistence type="predicted"/>
<keyword evidence="1" id="KW-0378">Hydrolase</keyword>
<dbReference type="EMBL" id="JANATA010000024">
    <property type="protein sequence ID" value="MCP3429559.1"/>
    <property type="molecule type" value="Genomic_DNA"/>
</dbReference>
<keyword evidence="4" id="KW-1185">Reference proteome</keyword>
<dbReference type="PANTHER" id="PTHR42776">
    <property type="entry name" value="SERINE PEPTIDASE S9 FAMILY MEMBER"/>
    <property type="match status" value="1"/>
</dbReference>
<dbReference type="Proteomes" id="UP001165413">
    <property type="component" value="Unassembled WGS sequence"/>
</dbReference>
<dbReference type="InterPro" id="IPR002470">
    <property type="entry name" value="Peptidase_S9A"/>
</dbReference>
<dbReference type="PRINTS" id="PR00862">
    <property type="entry name" value="PROLIGOPTASE"/>
</dbReference>
<organism evidence="3 4">
    <name type="scientific">Opacimonas viscosa</name>
    <dbReference type="NCBI Taxonomy" id="2961944"/>
    <lineage>
        <taxon>Bacteria</taxon>
        <taxon>Pseudomonadati</taxon>
        <taxon>Pseudomonadota</taxon>
        <taxon>Gammaproteobacteria</taxon>
        <taxon>Alteromonadales</taxon>
        <taxon>Alteromonadaceae</taxon>
        <taxon>Opacimonas</taxon>
    </lineage>
</organism>
<name>A0AA41WZV5_9ALTE</name>
<sequence>MLLISQKYLKSMSVFTHVLFITFMWSLPFSAKSVEVKTSNLIPIEALFDDPQFSSMSLSPDGKLIAAKYREGTSDTLAIMDVELTTVKGSINFGEYRRITRVMWPRSDRFIVGYQKFVGYLDNQSSAEVLVAYDVDGTNGRQLTVPKRSFYRVISMLPDEPNKILVTKTHAFDYLDDGQTKLFTINIENGKEDYIAGEPRGAQSIIADTFGNPRLATAYIEKDDDELGKGMVKLFLKATPTSDWKKVDLDIYQKGASIRLLGFNNDSTIAYITTNVEFGGDSIYAIELATQKSSLIFREDKLNLYGTGPMFNGSIDVAGYMPDYAQYIELSPNSEYKHVVATIMSTFGKGPTETNINTYSFSQDNNLVLFRLHSDVNAGGYYLMNRGLDGSDPNIRFLANVQPGLDEQDMADLIPFKFNARDGVELNGYYMLPKTGEAPYPMVQIVHGGPHGVRDYWGFNREAQFLANRGYAVVMVNFRGSGGYGDEFLRSGYGHWGSKMIDDKTDATLWMVEQGFADKDRMCIYGGSYGGYGTLQSLVREPDLYQCGIGYVGVYDLVEMKKSGDIPERESGRKYLDAAVGTDEEILKQFSPAYNVEKIKADLFIAHGSEDVRVPMEQYESLSKNLKRIGKPYISMIREEGHGYMQTKNRFDFYRQMEAFLAEHLQPDVQVHTNLQSKSVTPLPLQTANAE</sequence>
<evidence type="ECO:0000256" key="1">
    <source>
        <dbReference type="ARBA" id="ARBA00022801"/>
    </source>
</evidence>
<evidence type="ECO:0000313" key="4">
    <source>
        <dbReference type="Proteomes" id="UP001165413"/>
    </source>
</evidence>
<dbReference type="Pfam" id="PF00326">
    <property type="entry name" value="Peptidase_S9"/>
    <property type="match status" value="1"/>
</dbReference>
<evidence type="ECO:0000259" key="2">
    <source>
        <dbReference type="Pfam" id="PF00326"/>
    </source>
</evidence>
<dbReference type="RefSeq" id="WP_254102059.1">
    <property type="nucleotide sequence ID" value="NZ_JANATA010000024.1"/>
</dbReference>